<dbReference type="Proteomes" id="UP000237000">
    <property type="component" value="Unassembled WGS sequence"/>
</dbReference>
<proteinExistence type="predicted"/>
<name>A0A2P5EHU9_TREOI</name>
<dbReference type="EMBL" id="JXTC01000152">
    <property type="protein sequence ID" value="PON85122.1"/>
    <property type="molecule type" value="Genomic_DNA"/>
</dbReference>
<comment type="caution">
    <text evidence="2">The sequence shown here is derived from an EMBL/GenBank/DDBJ whole genome shotgun (WGS) entry which is preliminary data.</text>
</comment>
<gene>
    <name evidence="2" type="ORF">TorRG33x02_190960</name>
</gene>
<protein>
    <submittedName>
        <fullName evidence="2">Uncharacterized protein</fullName>
    </submittedName>
</protein>
<dbReference type="AlphaFoldDB" id="A0A2P5EHU9"/>
<evidence type="ECO:0000256" key="1">
    <source>
        <dbReference type="SAM" id="MobiDB-lite"/>
    </source>
</evidence>
<organism evidence="2 3">
    <name type="scientific">Trema orientale</name>
    <name type="common">Charcoal tree</name>
    <name type="synonym">Celtis orientalis</name>
    <dbReference type="NCBI Taxonomy" id="63057"/>
    <lineage>
        <taxon>Eukaryota</taxon>
        <taxon>Viridiplantae</taxon>
        <taxon>Streptophyta</taxon>
        <taxon>Embryophyta</taxon>
        <taxon>Tracheophyta</taxon>
        <taxon>Spermatophyta</taxon>
        <taxon>Magnoliopsida</taxon>
        <taxon>eudicotyledons</taxon>
        <taxon>Gunneridae</taxon>
        <taxon>Pentapetalae</taxon>
        <taxon>rosids</taxon>
        <taxon>fabids</taxon>
        <taxon>Rosales</taxon>
        <taxon>Cannabaceae</taxon>
        <taxon>Trema</taxon>
    </lineage>
</organism>
<evidence type="ECO:0000313" key="3">
    <source>
        <dbReference type="Proteomes" id="UP000237000"/>
    </source>
</evidence>
<evidence type="ECO:0000313" key="2">
    <source>
        <dbReference type="EMBL" id="PON85122.1"/>
    </source>
</evidence>
<feature type="region of interest" description="Disordered" evidence="1">
    <location>
        <begin position="23"/>
        <end position="44"/>
    </location>
</feature>
<reference evidence="3" key="1">
    <citation type="submission" date="2016-06" db="EMBL/GenBank/DDBJ databases">
        <title>Parallel loss of symbiosis genes in relatives of nitrogen-fixing non-legume Parasponia.</title>
        <authorList>
            <person name="Van Velzen R."/>
            <person name="Holmer R."/>
            <person name="Bu F."/>
            <person name="Rutten L."/>
            <person name="Van Zeijl A."/>
            <person name="Liu W."/>
            <person name="Santuari L."/>
            <person name="Cao Q."/>
            <person name="Sharma T."/>
            <person name="Shen D."/>
            <person name="Roswanjaya Y."/>
            <person name="Wardhani T."/>
            <person name="Kalhor M.S."/>
            <person name="Jansen J."/>
            <person name="Van den Hoogen J."/>
            <person name="Gungor B."/>
            <person name="Hartog M."/>
            <person name="Hontelez J."/>
            <person name="Verver J."/>
            <person name="Yang W.-C."/>
            <person name="Schijlen E."/>
            <person name="Repin R."/>
            <person name="Schilthuizen M."/>
            <person name="Schranz E."/>
            <person name="Heidstra R."/>
            <person name="Miyata K."/>
            <person name="Fedorova E."/>
            <person name="Kohlen W."/>
            <person name="Bisseling T."/>
            <person name="Smit S."/>
            <person name="Geurts R."/>
        </authorList>
    </citation>
    <scope>NUCLEOTIDE SEQUENCE [LARGE SCALE GENOMIC DNA]</scope>
    <source>
        <strain evidence="3">cv. RG33-2</strain>
    </source>
</reference>
<keyword evidence="3" id="KW-1185">Reference proteome</keyword>
<dbReference type="InParanoid" id="A0A2P5EHU9"/>
<sequence>MEEENTWTDQFLLATMENVENAKEEGQLPSFTPQPPVVPPDGEGYDGEKSLNTVVIDVGPLSQQNHKTSLSVHSCPKGVICKAVCRYAIPSIHSSLVFSFFFFFF</sequence>
<accession>A0A2P5EHU9</accession>